<dbReference type="SUPFAM" id="SSF53474">
    <property type="entry name" value="alpha/beta-Hydrolases"/>
    <property type="match status" value="1"/>
</dbReference>
<comment type="caution">
    <text evidence="3">The sequence shown here is derived from an EMBL/GenBank/DDBJ whole genome shotgun (WGS) entry which is preliminary data.</text>
</comment>
<dbReference type="Gene3D" id="3.40.50.12670">
    <property type="match status" value="1"/>
</dbReference>
<dbReference type="GO" id="GO:0004185">
    <property type="term" value="F:serine-type carboxypeptidase activity"/>
    <property type="evidence" value="ECO:0007669"/>
    <property type="project" value="UniProtKB-UniRule"/>
</dbReference>
<feature type="chain" id="PRO_5006773643" description="Carboxypeptidase" evidence="2">
    <location>
        <begin position="20"/>
        <end position="478"/>
    </location>
</feature>
<dbReference type="GO" id="GO:0006508">
    <property type="term" value="P:proteolysis"/>
    <property type="evidence" value="ECO:0007669"/>
    <property type="project" value="UniProtKB-KW"/>
</dbReference>
<evidence type="ECO:0000256" key="1">
    <source>
        <dbReference type="ARBA" id="ARBA00009431"/>
    </source>
</evidence>
<comment type="similarity">
    <text evidence="1 2">Belongs to the peptidase S10 family.</text>
</comment>
<keyword evidence="2" id="KW-0121">Carboxypeptidase</keyword>
<dbReference type="InParanoid" id="A0A0V0QKH6"/>
<feature type="signal peptide" evidence="2">
    <location>
        <begin position="1"/>
        <end position="19"/>
    </location>
</feature>
<keyword evidence="2" id="KW-0378">Hydrolase</keyword>
<evidence type="ECO:0000313" key="3">
    <source>
        <dbReference type="EMBL" id="KRX02636.1"/>
    </source>
</evidence>
<keyword evidence="4" id="KW-1185">Reference proteome</keyword>
<dbReference type="AlphaFoldDB" id="A0A0V0QKH6"/>
<accession>A0A0V0QKH6</accession>
<dbReference type="PROSITE" id="PS00560">
    <property type="entry name" value="CARBOXYPEPT_SER_HIS"/>
    <property type="match status" value="1"/>
</dbReference>
<dbReference type="PROSITE" id="PS00131">
    <property type="entry name" value="CARBOXYPEPT_SER_SER"/>
    <property type="match status" value="1"/>
</dbReference>
<reference evidence="3 4" key="1">
    <citation type="journal article" date="2015" name="Sci. Rep.">
        <title>Genome of the facultative scuticociliatosis pathogen Pseudocohnilembus persalinus provides insight into its virulence through horizontal gene transfer.</title>
        <authorList>
            <person name="Xiong J."/>
            <person name="Wang G."/>
            <person name="Cheng J."/>
            <person name="Tian M."/>
            <person name="Pan X."/>
            <person name="Warren A."/>
            <person name="Jiang C."/>
            <person name="Yuan D."/>
            <person name="Miao W."/>
        </authorList>
    </citation>
    <scope>NUCLEOTIDE SEQUENCE [LARGE SCALE GENOMIC DNA]</scope>
    <source>
        <strain evidence="3">36N120E</strain>
    </source>
</reference>
<name>A0A0V0QKH6_PSEPJ</name>
<dbReference type="Proteomes" id="UP000054937">
    <property type="component" value="Unassembled WGS sequence"/>
</dbReference>
<evidence type="ECO:0000313" key="4">
    <source>
        <dbReference type="Proteomes" id="UP000054937"/>
    </source>
</evidence>
<gene>
    <name evidence="3" type="ORF">PPERSA_11976</name>
</gene>
<dbReference type="PRINTS" id="PR00724">
    <property type="entry name" value="CRBOXYPTASEC"/>
</dbReference>
<dbReference type="PANTHER" id="PTHR11802">
    <property type="entry name" value="SERINE PROTEASE FAMILY S10 SERINE CARBOXYPEPTIDASE"/>
    <property type="match status" value="1"/>
</dbReference>
<dbReference type="EMBL" id="LDAU01000154">
    <property type="protein sequence ID" value="KRX02636.1"/>
    <property type="molecule type" value="Genomic_DNA"/>
</dbReference>
<keyword evidence="2" id="KW-0732">Signal</keyword>
<dbReference type="OMA" id="WDVCSNV"/>
<organism evidence="3 4">
    <name type="scientific">Pseudocohnilembus persalinus</name>
    <name type="common">Ciliate</name>
    <dbReference type="NCBI Taxonomy" id="266149"/>
    <lineage>
        <taxon>Eukaryota</taxon>
        <taxon>Sar</taxon>
        <taxon>Alveolata</taxon>
        <taxon>Ciliophora</taxon>
        <taxon>Intramacronucleata</taxon>
        <taxon>Oligohymenophorea</taxon>
        <taxon>Scuticociliatia</taxon>
        <taxon>Philasterida</taxon>
        <taxon>Pseudocohnilembidae</taxon>
        <taxon>Pseudocohnilembus</taxon>
    </lineage>
</organism>
<proteinExistence type="inferred from homology"/>
<dbReference type="InterPro" id="IPR018202">
    <property type="entry name" value="Ser_caboxypep_ser_AS"/>
</dbReference>
<dbReference type="Pfam" id="PF00450">
    <property type="entry name" value="Peptidase_S10"/>
    <property type="match status" value="1"/>
</dbReference>
<keyword evidence="2" id="KW-0645">Protease</keyword>
<protein>
    <recommendedName>
        <fullName evidence="2">Carboxypeptidase</fullName>
        <ecNumber evidence="2">3.4.16.-</ecNumber>
    </recommendedName>
</protein>
<dbReference type="EC" id="3.4.16.-" evidence="2"/>
<dbReference type="InterPro" id="IPR001563">
    <property type="entry name" value="Peptidase_S10"/>
</dbReference>
<dbReference type="InterPro" id="IPR033124">
    <property type="entry name" value="Ser_caboxypep_his_AS"/>
</dbReference>
<dbReference type="PANTHER" id="PTHR11802:SF201">
    <property type="entry name" value="CARBOXYPEPTIDASE"/>
    <property type="match status" value="1"/>
</dbReference>
<evidence type="ECO:0000256" key="2">
    <source>
        <dbReference type="RuleBase" id="RU361156"/>
    </source>
</evidence>
<sequence>MKTFLISLALICIVFSAQTAEDDLVEEFPGYGKVDYDIYSGMLDVSGDGKRQLHYVLLESAGNPSKDPLVIWLNGGPGCSSLLGLVGENGPYLFRGIDYFMSDFQKYSWNNKANVLYLEGPPGVGFSINNDPDYVYNDINTANDFMQALVVFRERFENILDFSNPLWLSGESYAGMYVPYFTKAILDHNEKNGQNSFAIKGFLVGNNCMLMQDDEILVNLGMLVQYVDNQFFSNELRGYFYNDCFQDVESENCETFFNTFANVQNNTNPYNIYNYTYSYGHDESKQQKMLLNKLGNNSPLMKKVKEVIFQANQFKNSESDIPTPDQIQEAYFNLEEVKKALHVDTEIEWAQCNDDINEDYEVSDNSSHLYQYFVEAGLDILTYSGNSDSIVSWQYTYYCLDDVATNKEYGIDITPATNFQQWLVPETQQVGGMVQYFTTSSGSNFVYAMVRDAGHEVPEYQPEAAYQMFNNFINGEKI</sequence>
<dbReference type="InterPro" id="IPR029058">
    <property type="entry name" value="AB_hydrolase_fold"/>
</dbReference>
<dbReference type="Gene3D" id="3.40.50.1820">
    <property type="entry name" value="alpha/beta hydrolase"/>
    <property type="match status" value="1"/>
</dbReference>
<dbReference type="OrthoDB" id="443318at2759"/>